<dbReference type="PROSITE" id="PS51272">
    <property type="entry name" value="SLH"/>
    <property type="match status" value="3"/>
</dbReference>
<sequence length="1315" mass="143724">MKRVKKPLIWLMLLAMVVSLIPANLAGQASAASSAATYFIPENNSIRQTALLSTEPGGVMPQINRSNVYTTNSPNLTINGLYSYVAKDTMKVKVEQLNSEVIGNTGKLRWLPDANHYSNSTVLVDPTNTQRFNANDLTLYPGFNRITFSGMQGNVSRSDTFYVLYDKVPYVEELKIYGSSQGAMLLNEGTQVVVDNKTVSLKGKGQNASKVTFSINNGSALTGTVLADGTFFSPTLNLESGLNEMKISIQNGSDSVNITRNVYYFDANQPYTNLNVVIGGEQQKVLNAKPIFTVKDNTKANIVAQVILPYVSNDFQQTGVITVNGGTPLTFTVNKEVIIPGADGITPAYKLIDFTTAPFDLQKDTAGSVASNQVATIAVTYGTLTAAYTAKFQYLPDEVVITDMKYLEKFVPSGMVQKVEDLNKQTLNGASVDKSDYYILVETNVDPGSKKLTGSYLPMGTKSLQLELQSNIEVEVGKHQQIYKVVGFSNGQQKVRFLYENSKSSYNADISYVSKNYIYIDNLSDGQTFNLDSRKAQSMSITGKFIGFENISGAEYFINGISGTKLSAKDGSDIVLGTTASPISPSSPDFNLNLNIQAEGPLYYGDNKIVFTATSMDLAGNRRVITKEIHVYIIDTNVSTVNTFLPTEASDTRTPFTSEIAADNTVSMILAPSPEINYQDGKYVTSQKKYDLVLRGSGATILNLYLGTDLFFSSQSSSSTPNDNLLTDKDISKKPDTFSYKGKTYEYDFAGSKDDFILRIRNIQFDAPGSHVYNLELINSTGARANQRLEVVREVSQYRILAPQPTVGKQYIVNKNFVHFDIEAEGATKVIIGGGTAIKRTDLGSGNRFLYDYVGLKPDKANSIKLQITRDGTTSTDVISVFYTSTVAVDSEYMVEKISNKYSVFNKGLELSFPKGTVLQTANQDGNRVTKFYPDNKLLFGIADPKDGVVERRNDYGNLVGIPNTGVTSGMPNISLDDLLVLKFNSGANTANFTRVSNIFWVNGGIGEKGNSVDVGYKPSTNGLSPYSIEGNFTKFDVERKLVPSQRGSMKITFDSNIVDEVGSTITVFRYSDQGVWENVGGEVDTKSHTVTVPFDEFGYYTVMKLRLGYKDITNHPWARNYLNALYAKGIMNNLRADAFGADDRTTRGEFATLLVKGLNLPLKYDVNQQTFIDVGVNDSSATWDFKYIETAARAGVVTGLTDGIFGAGEPLSREQAAVMIARALKLKTAKIDDKLKANLAKAFTDSGSMDSYSLPSIDAVSKAKIMAGSPTTAPGQKKPTYAFNPKGTLTRAEAGKIAVQLFQKSTKIFPKNLS</sequence>
<gene>
    <name evidence="3" type="ORF">J2Z69_002851</name>
</gene>
<feature type="domain" description="SLH" evidence="2">
    <location>
        <begin position="1172"/>
        <end position="1235"/>
    </location>
</feature>
<dbReference type="RefSeq" id="WP_209863785.1">
    <property type="nucleotide sequence ID" value="NZ_JAGGLD010000005.1"/>
</dbReference>
<dbReference type="Proteomes" id="UP001519288">
    <property type="component" value="Unassembled WGS sequence"/>
</dbReference>
<dbReference type="Pfam" id="PF00395">
    <property type="entry name" value="SLH"/>
    <property type="match status" value="3"/>
</dbReference>
<reference evidence="3 4" key="1">
    <citation type="submission" date="2021-03" db="EMBL/GenBank/DDBJ databases">
        <title>Genomic Encyclopedia of Type Strains, Phase IV (KMG-IV): sequencing the most valuable type-strain genomes for metagenomic binning, comparative biology and taxonomic classification.</title>
        <authorList>
            <person name="Goeker M."/>
        </authorList>
    </citation>
    <scope>NUCLEOTIDE SEQUENCE [LARGE SCALE GENOMIC DNA]</scope>
    <source>
        <strain evidence="3 4">DSM 26806</strain>
    </source>
</reference>
<feature type="signal peptide" evidence="1">
    <location>
        <begin position="1"/>
        <end position="31"/>
    </location>
</feature>
<feature type="domain" description="SLH" evidence="2">
    <location>
        <begin position="1106"/>
        <end position="1169"/>
    </location>
</feature>
<protein>
    <recommendedName>
        <fullName evidence="2">SLH domain-containing protein</fullName>
    </recommendedName>
</protein>
<evidence type="ECO:0000259" key="2">
    <source>
        <dbReference type="PROSITE" id="PS51272"/>
    </source>
</evidence>
<evidence type="ECO:0000313" key="3">
    <source>
        <dbReference type="EMBL" id="MBP2001795.1"/>
    </source>
</evidence>
<organism evidence="3 4">
    <name type="scientific">Paenibacillus shirakamiensis</name>
    <dbReference type="NCBI Taxonomy" id="1265935"/>
    <lineage>
        <taxon>Bacteria</taxon>
        <taxon>Bacillati</taxon>
        <taxon>Bacillota</taxon>
        <taxon>Bacilli</taxon>
        <taxon>Bacillales</taxon>
        <taxon>Paenibacillaceae</taxon>
        <taxon>Paenibacillus</taxon>
    </lineage>
</organism>
<keyword evidence="1" id="KW-0732">Signal</keyword>
<accession>A0ABS4JJB1</accession>
<feature type="domain" description="SLH" evidence="2">
    <location>
        <begin position="1241"/>
        <end position="1313"/>
    </location>
</feature>
<keyword evidence="4" id="KW-1185">Reference proteome</keyword>
<feature type="chain" id="PRO_5047487295" description="SLH domain-containing protein" evidence="1">
    <location>
        <begin position="32"/>
        <end position="1315"/>
    </location>
</feature>
<proteinExistence type="predicted"/>
<comment type="caution">
    <text evidence="3">The sequence shown here is derived from an EMBL/GenBank/DDBJ whole genome shotgun (WGS) entry which is preliminary data.</text>
</comment>
<evidence type="ECO:0000256" key="1">
    <source>
        <dbReference type="SAM" id="SignalP"/>
    </source>
</evidence>
<name>A0ABS4JJB1_9BACL</name>
<dbReference type="InterPro" id="IPR001119">
    <property type="entry name" value="SLH_dom"/>
</dbReference>
<dbReference type="EMBL" id="JAGGLD010000005">
    <property type="protein sequence ID" value="MBP2001795.1"/>
    <property type="molecule type" value="Genomic_DNA"/>
</dbReference>
<evidence type="ECO:0000313" key="4">
    <source>
        <dbReference type="Proteomes" id="UP001519288"/>
    </source>
</evidence>